<evidence type="ECO:0000313" key="2">
    <source>
        <dbReference type="Proteomes" id="UP000000864"/>
    </source>
</evidence>
<name>Q8QNP6_ESV1K</name>
<dbReference type="Proteomes" id="UP000000864">
    <property type="component" value="Segment"/>
</dbReference>
<organism evidence="1 2">
    <name type="scientific">Ectocarpus siliculosus virus 1 (isolate New Zealand/Kaikoura/1988)</name>
    <name type="common">EsV-1</name>
    <dbReference type="NCBI Taxonomy" id="654926"/>
    <lineage>
        <taxon>Viruses</taxon>
        <taxon>Varidnaviria</taxon>
        <taxon>Bamfordvirae</taxon>
        <taxon>Nucleocytoviricota</taxon>
        <taxon>Megaviricetes</taxon>
        <taxon>Algavirales</taxon>
        <taxon>Phycodnaviridae</taxon>
        <taxon>Phaeovirus</taxon>
        <taxon>Phaeovirus unasiliculosus</taxon>
        <taxon>Ectocarpus siliculosus virus 1</taxon>
    </lineage>
</organism>
<reference evidence="1 2" key="3">
    <citation type="journal article" date="2000" name="Virology">
        <title>Characterization and immunolocalization of major structural proteins in the brown algal virus EsV-1.</title>
        <authorList>
            <person name="Delaroque N."/>
            <person name="Wolf S."/>
            <person name="Muller D.G."/>
            <person name="Knippers R."/>
        </authorList>
    </citation>
    <scope>NUCLEOTIDE SEQUENCE [LARGE SCALE GENOMIC DNA]</scope>
    <source>
        <strain evidence="2">Isolate New Zealand/Kaikoura/1988</strain>
    </source>
</reference>
<accession>Q8QNP6</accession>
<proteinExistence type="predicted"/>
<dbReference type="KEGG" id="vg:920726"/>
<keyword evidence="2" id="KW-1185">Reference proteome</keyword>
<dbReference type="EMBL" id="AF204951">
    <property type="protein sequence ID" value="AAK14439.1"/>
    <property type="molecule type" value="Genomic_DNA"/>
</dbReference>
<evidence type="ECO:0000313" key="1">
    <source>
        <dbReference type="EMBL" id="AAK14439.1"/>
    </source>
</evidence>
<organismHost>
    <name type="scientific">Ectocarpus siliculosus</name>
    <name type="common">Brown alga</name>
    <name type="synonym">Conferva siliculosa</name>
    <dbReference type="NCBI Taxonomy" id="2880"/>
</organismHost>
<sequence>MANLTNEARTQLKAAVRNFMENTPNVHSVNQHAKRASNTNTLMKYMSQTFCSSGRPLHEGLYRLNFQNLRYNPGLASDIAVIENFALSPAHATSIMQTLNRRRGISVTFLHVMSTQQNCSHACLILFDARTRKQHFFNPEAHVGCWYNIAFSNRPSLVEGFHTAQLNEDTWPTYQQSMQGVVDNNHYGLPGNCMLYCTLVGVLCTRFGIGKPKLMGEMIVEALQEIDTYNNVDVHHGINHVGSHMTHLWNWLISMTDHTETMSLPPLNYNSVNTEEMVNKRIHLRDKARQCLLDFPPLPGPPQFTVSETARRARLRNRQTQYLQTHPVIHVGHVVAPDTVAERRESIRDAEVQLLRLMFPPTIMCNVVLRTGKLCSRRACVGQPLCWQHKFLTRNHRRTGAGRMRCVAPQHPC</sequence>
<reference evidence="1 2" key="4">
    <citation type="journal article" date="2000" name="Virology">
        <title>The brown algal virus EsV-1 particle contains a putative hybrid histidine kinase.</title>
        <authorList>
            <person name="Delaroque N."/>
            <person name="Wolf S."/>
            <person name="Muller D.G."/>
            <person name="Knippers R."/>
        </authorList>
    </citation>
    <scope>NUCLEOTIDE SEQUENCE [LARGE SCALE GENOMIC DNA]</scope>
    <source>
        <strain evidence="2">Isolate New Zealand/Kaikoura/1988</strain>
    </source>
</reference>
<reference evidence="1 2" key="1">
    <citation type="journal article" date="1995" name="Virology">
        <title>Coat protein of the Ectocarpus siliculosus virus.</title>
        <authorList>
            <person name="Klein M."/>
            <person name="Lanka S.T."/>
            <person name="Knippers R."/>
            <person name="Muller D.G."/>
        </authorList>
    </citation>
    <scope>NUCLEOTIDE SEQUENCE [LARGE SCALE GENOMIC DNA]</scope>
    <source>
        <strain evidence="2">Isolate New Zealand/Kaikoura/1988</strain>
    </source>
</reference>
<protein>
    <submittedName>
        <fullName evidence="1">EsV-1-13</fullName>
    </submittedName>
</protein>
<gene>
    <name evidence="1" type="primary">ORF 13</name>
</gene>
<reference evidence="1 2" key="2">
    <citation type="journal article" date="1998" name="Adv. Virus Res.">
        <title>Viruses in marine brown algae.</title>
        <authorList>
            <person name="Muller D.G."/>
            <person name="Kapp M."/>
            <person name="Knippers R."/>
        </authorList>
    </citation>
    <scope>NUCLEOTIDE SEQUENCE [LARGE SCALE GENOMIC DNA]</scope>
    <source>
        <strain evidence="2">Isolate New Zealand/Kaikoura/1988</strain>
    </source>
</reference>